<keyword evidence="2" id="KW-1185">Reference proteome</keyword>
<name>A0AAN9MC60_PHACN</name>
<comment type="caution">
    <text evidence="1">The sequence shown here is derived from an EMBL/GenBank/DDBJ whole genome shotgun (WGS) entry which is preliminary data.</text>
</comment>
<proteinExistence type="predicted"/>
<evidence type="ECO:0000313" key="1">
    <source>
        <dbReference type="EMBL" id="KAK7352125.1"/>
    </source>
</evidence>
<dbReference type="EMBL" id="JAYMYR010000007">
    <property type="protein sequence ID" value="KAK7352125.1"/>
    <property type="molecule type" value="Genomic_DNA"/>
</dbReference>
<sequence>MPILLSVFSPLLRLPINNCFLQSYDPIFSMLNELPNLIILIISLLLTANTAQNTETIYLCIFVRCFGRNVTNMHVASLEEWVAMTMK</sequence>
<reference evidence="1 2" key="1">
    <citation type="submission" date="2024-01" db="EMBL/GenBank/DDBJ databases">
        <title>The genomes of 5 underutilized Papilionoideae crops provide insights into root nodulation and disease resistanc.</title>
        <authorList>
            <person name="Jiang F."/>
        </authorList>
    </citation>
    <scope>NUCLEOTIDE SEQUENCE [LARGE SCALE GENOMIC DNA]</scope>
    <source>
        <strain evidence="1">JINMINGXINNONG_FW02</strain>
        <tissue evidence="1">Leaves</tissue>
    </source>
</reference>
<gene>
    <name evidence="1" type="ORF">VNO80_17543</name>
</gene>
<dbReference type="AlphaFoldDB" id="A0AAN9MC60"/>
<dbReference type="Proteomes" id="UP001374584">
    <property type="component" value="Unassembled WGS sequence"/>
</dbReference>
<accession>A0AAN9MC60</accession>
<evidence type="ECO:0000313" key="2">
    <source>
        <dbReference type="Proteomes" id="UP001374584"/>
    </source>
</evidence>
<protein>
    <submittedName>
        <fullName evidence="1">Uncharacterized protein</fullName>
    </submittedName>
</protein>
<organism evidence="1 2">
    <name type="scientific">Phaseolus coccineus</name>
    <name type="common">Scarlet runner bean</name>
    <name type="synonym">Phaseolus multiflorus</name>
    <dbReference type="NCBI Taxonomy" id="3886"/>
    <lineage>
        <taxon>Eukaryota</taxon>
        <taxon>Viridiplantae</taxon>
        <taxon>Streptophyta</taxon>
        <taxon>Embryophyta</taxon>
        <taxon>Tracheophyta</taxon>
        <taxon>Spermatophyta</taxon>
        <taxon>Magnoliopsida</taxon>
        <taxon>eudicotyledons</taxon>
        <taxon>Gunneridae</taxon>
        <taxon>Pentapetalae</taxon>
        <taxon>rosids</taxon>
        <taxon>fabids</taxon>
        <taxon>Fabales</taxon>
        <taxon>Fabaceae</taxon>
        <taxon>Papilionoideae</taxon>
        <taxon>50 kb inversion clade</taxon>
        <taxon>NPAAA clade</taxon>
        <taxon>indigoferoid/millettioid clade</taxon>
        <taxon>Phaseoleae</taxon>
        <taxon>Phaseolus</taxon>
    </lineage>
</organism>